<accession>A0A6M3KU18</accession>
<name>A0A6M3KU18_9ZZZZ</name>
<organism evidence="3">
    <name type="scientific">viral metagenome</name>
    <dbReference type="NCBI Taxonomy" id="1070528"/>
    <lineage>
        <taxon>unclassified sequences</taxon>
        <taxon>metagenomes</taxon>
        <taxon>organismal metagenomes</taxon>
    </lineage>
</organism>
<sequence length="225" mass="23766">MSEPTNAAVFTPDAASAGQQVPAVQGDASSQEPKTAQPQYITLDEAQRLFKDAEDNAFRRAQGLVDKADNRITRKVQENLSGVQGMLDALKAQGVDVPADKAQALKNDAINKAYTDVAPELTPASPPKPAQALAQEGGDVDPVTAIAWQMMKAVGVTIDQDDPLLDRSSPVAFLNSVEAAIRATGVQPASVEGRRTPTSAGMRGAHVVPNYGDMSMDDLWAEGNK</sequence>
<reference evidence="3" key="1">
    <citation type="submission" date="2020-03" db="EMBL/GenBank/DDBJ databases">
        <title>The deep terrestrial virosphere.</title>
        <authorList>
            <person name="Holmfeldt K."/>
            <person name="Nilsson E."/>
            <person name="Simone D."/>
            <person name="Lopez-Fernandez M."/>
            <person name="Wu X."/>
            <person name="de Brujin I."/>
            <person name="Lundin D."/>
            <person name="Andersson A."/>
            <person name="Bertilsson S."/>
            <person name="Dopson M."/>
        </authorList>
    </citation>
    <scope>NUCLEOTIDE SEQUENCE</scope>
    <source>
        <strain evidence="3">MM415A00148</strain>
        <strain evidence="2">MM415B00245</strain>
    </source>
</reference>
<gene>
    <name evidence="3" type="ORF">MM415A00148_0026</name>
    <name evidence="2" type="ORF">MM415B00245_0025</name>
</gene>
<dbReference type="AlphaFoldDB" id="A0A6M3KU18"/>
<proteinExistence type="predicted"/>
<feature type="compositionally biased region" description="Polar residues" evidence="1">
    <location>
        <begin position="27"/>
        <end position="37"/>
    </location>
</feature>
<feature type="region of interest" description="Disordered" evidence="1">
    <location>
        <begin position="1"/>
        <end position="37"/>
    </location>
</feature>
<evidence type="ECO:0000313" key="3">
    <source>
        <dbReference type="EMBL" id="QJA84808.1"/>
    </source>
</evidence>
<evidence type="ECO:0000313" key="2">
    <source>
        <dbReference type="EMBL" id="QJA67319.1"/>
    </source>
</evidence>
<dbReference type="EMBL" id="MT142535">
    <property type="protein sequence ID" value="QJA84808.1"/>
    <property type="molecule type" value="Genomic_DNA"/>
</dbReference>
<protein>
    <submittedName>
        <fullName evidence="3">Uncharacterized protein</fullName>
    </submittedName>
</protein>
<dbReference type="EMBL" id="MT141569">
    <property type="protein sequence ID" value="QJA67319.1"/>
    <property type="molecule type" value="Genomic_DNA"/>
</dbReference>
<evidence type="ECO:0000256" key="1">
    <source>
        <dbReference type="SAM" id="MobiDB-lite"/>
    </source>
</evidence>